<dbReference type="RefSeq" id="WP_045547877.1">
    <property type="nucleotide sequence ID" value="NZ_JZDQ02000025.1"/>
</dbReference>
<gene>
    <name evidence="3" type="ORF">UG56_017505</name>
</gene>
<dbReference type="InterPro" id="IPR012312">
    <property type="entry name" value="Hemerythrin-like"/>
</dbReference>
<keyword evidence="4" id="KW-1185">Reference proteome</keyword>
<dbReference type="EMBL" id="JZDQ02000025">
    <property type="protein sequence ID" value="OIJ25401.1"/>
    <property type="molecule type" value="Genomic_DNA"/>
</dbReference>
<feature type="compositionally biased region" description="Basic and acidic residues" evidence="1">
    <location>
        <begin position="138"/>
        <end position="157"/>
    </location>
</feature>
<dbReference type="Pfam" id="PF01814">
    <property type="entry name" value="Hemerythrin"/>
    <property type="match status" value="1"/>
</dbReference>
<protein>
    <submittedName>
        <fullName evidence="3">Hemerythrin</fullName>
    </submittedName>
</protein>
<evidence type="ECO:0000259" key="2">
    <source>
        <dbReference type="Pfam" id="PF01814"/>
    </source>
</evidence>
<accession>A0A1J4N4R6</accession>
<dbReference type="PANTHER" id="PTHR35585">
    <property type="entry name" value="HHE DOMAIN PROTEIN (AFU_ORTHOLOGUE AFUA_4G00730)"/>
    <property type="match status" value="1"/>
</dbReference>
<evidence type="ECO:0000256" key="1">
    <source>
        <dbReference type="SAM" id="MobiDB-lite"/>
    </source>
</evidence>
<name>A0A1J4N4R6_9ACTN</name>
<dbReference type="PANTHER" id="PTHR35585:SF1">
    <property type="entry name" value="HHE DOMAIN PROTEIN (AFU_ORTHOLOGUE AFUA_4G00730)"/>
    <property type="match status" value="1"/>
</dbReference>
<organism evidence="3 4">
    <name type="scientific">Nocardioides luteus</name>
    <dbReference type="NCBI Taxonomy" id="1844"/>
    <lineage>
        <taxon>Bacteria</taxon>
        <taxon>Bacillati</taxon>
        <taxon>Actinomycetota</taxon>
        <taxon>Actinomycetes</taxon>
        <taxon>Propionibacteriales</taxon>
        <taxon>Nocardioidaceae</taxon>
        <taxon>Nocardioides</taxon>
    </lineage>
</organism>
<evidence type="ECO:0000313" key="3">
    <source>
        <dbReference type="EMBL" id="OIJ25401.1"/>
    </source>
</evidence>
<sequence>MSEDVTDLIMQDHREVETLFEKLELEPEVRAGLTPVLVTLLSAHSRAEEAEVYPVARDEAGEAEDVAHSQEEHLLADRLLAELSECDPYSTAYENKLAEVVDAVSHHVEEEEKTVLPGMRDRLDDARRAELGQAFLKSRQEHLGEMPQDITRDEMRRQAANADIPAGDKDKEALRRELDQHADS</sequence>
<comment type="caution">
    <text evidence="3">The sequence shown here is derived from an EMBL/GenBank/DDBJ whole genome shotgun (WGS) entry which is preliminary data.</text>
</comment>
<dbReference type="Gene3D" id="1.20.120.520">
    <property type="entry name" value="nmb1532 protein domain like"/>
    <property type="match status" value="1"/>
</dbReference>
<dbReference type="AlphaFoldDB" id="A0A1J4N4R6"/>
<feature type="region of interest" description="Disordered" evidence="1">
    <location>
        <begin position="137"/>
        <end position="184"/>
    </location>
</feature>
<feature type="domain" description="Hemerythrin-like" evidence="2">
    <location>
        <begin position="5"/>
        <end position="117"/>
    </location>
</feature>
<proteinExistence type="predicted"/>
<feature type="compositionally biased region" description="Basic and acidic residues" evidence="1">
    <location>
        <begin position="166"/>
        <end position="184"/>
    </location>
</feature>
<dbReference type="Proteomes" id="UP000033772">
    <property type="component" value="Unassembled WGS sequence"/>
</dbReference>
<reference evidence="3" key="1">
    <citation type="submission" date="2016-10" db="EMBL/GenBank/DDBJ databases">
        <title>Draft Genome Sequence of Nocardioides luteus Strain BAFB, an Alkane-Degrading Bacterium Isolated from JP-7 Polluted Soil.</title>
        <authorList>
            <person name="Brown L."/>
            <person name="Ruiz O.N."/>
            <person name="Gunasekera T."/>
        </authorList>
    </citation>
    <scope>NUCLEOTIDE SEQUENCE [LARGE SCALE GENOMIC DNA]</scope>
    <source>
        <strain evidence="3">BAFB</strain>
    </source>
</reference>
<dbReference type="STRING" id="1844.UG56_017505"/>
<dbReference type="OrthoDB" id="5183396at2"/>
<evidence type="ECO:0000313" key="4">
    <source>
        <dbReference type="Proteomes" id="UP000033772"/>
    </source>
</evidence>